<feature type="domain" description="Enoyl reductase (ER)" evidence="1">
    <location>
        <begin position="5"/>
        <end position="335"/>
    </location>
</feature>
<dbReference type="SMART" id="SM00829">
    <property type="entry name" value="PKS_ER"/>
    <property type="match status" value="1"/>
</dbReference>
<dbReference type="SUPFAM" id="SSF50129">
    <property type="entry name" value="GroES-like"/>
    <property type="match status" value="1"/>
</dbReference>
<dbReference type="GO" id="GO:0016651">
    <property type="term" value="F:oxidoreductase activity, acting on NAD(P)H"/>
    <property type="evidence" value="ECO:0007669"/>
    <property type="project" value="InterPro"/>
</dbReference>
<accession>A0A8H6XBL5</accession>
<keyword evidence="3" id="KW-1185">Reference proteome</keyword>
<reference evidence="2" key="1">
    <citation type="submission" date="2020-05" db="EMBL/GenBank/DDBJ databases">
        <title>Mycena genomes resolve the evolution of fungal bioluminescence.</title>
        <authorList>
            <person name="Tsai I.J."/>
        </authorList>
    </citation>
    <scope>NUCLEOTIDE SEQUENCE</scope>
    <source>
        <strain evidence="2">CCC161011</strain>
    </source>
</reference>
<evidence type="ECO:0000259" key="1">
    <source>
        <dbReference type="SMART" id="SM00829"/>
    </source>
</evidence>
<dbReference type="Gene3D" id="3.90.180.10">
    <property type="entry name" value="Medium-chain alcohol dehydrogenases, catalytic domain"/>
    <property type="match status" value="1"/>
</dbReference>
<dbReference type="PANTHER" id="PTHR45348:SF2">
    <property type="entry name" value="ZINC-TYPE ALCOHOL DEHYDROGENASE-LIKE PROTEIN C2E1P3.01"/>
    <property type="match status" value="1"/>
</dbReference>
<sequence>MSQLALVYDADRKQTVQSRPIPEPSNGFVQVRVEAAAFNPLEYKIYDGYVPYVEKYPTILGGDGAGEVTKTGPGVTKFKVGDRVVFMSYFPGSTNLNGEIGAFQQYALADVRYTAKIPDSIDYDSASSFPVNGNTVAGDLYGDLKFTAPWLGGEGAHKGEKIVILGGSSSVGSYTIQFAVLSGLEVITTSSPAHFDYLKSLGATTVIDRSASDVAAQILAAAGGPVKYVVDAVSLQSTQLLGVEILQHKGKLVLLLPTEPSAKTAAEAKDISLLGGVGPDNFYFSEPIFWETVGSYMERGVVKPNRVTVLPGGLHSWEEGFDLHRQGKVSGTKLIMRPQETK</sequence>
<dbReference type="CDD" id="cd08249">
    <property type="entry name" value="enoyl_reductase_like"/>
    <property type="match status" value="1"/>
</dbReference>
<dbReference type="AlphaFoldDB" id="A0A8H6XBL5"/>
<name>A0A8H6XBL5_9AGAR</name>
<gene>
    <name evidence="2" type="ORF">MVEN_02029900</name>
</gene>
<dbReference type="InterPro" id="IPR020843">
    <property type="entry name" value="ER"/>
</dbReference>
<dbReference type="Pfam" id="PF00107">
    <property type="entry name" value="ADH_zinc_N"/>
    <property type="match status" value="1"/>
</dbReference>
<dbReference type="EMBL" id="JACAZI010000021">
    <property type="protein sequence ID" value="KAF7338057.1"/>
    <property type="molecule type" value="Genomic_DNA"/>
</dbReference>
<protein>
    <submittedName>
        <fullName evidence="2">GroES-like protein</fullName>
    </submittedName>
</protein>
<dbReference type="Proteomes" id="UP000620124">
    <property type="component" value="Unassembled WGS sequence"/>
</dbReference>
<dbReference type="InterPro" id="IPR047122">
    <property type="entry name" value="Trans-enoyl_RdTase-like"/>
</dbReference>
<proteinExistence type="predicted"/>
<dbReference type="PANTHER" id="PTHR45348">
    <property type="entry name" value="HYPOTHETICAL OXIDOREDUCTASE (EUROFUNG)"/>
    <property type="match status" value="1"/>
</dbReference>
<dbReference type="InterPro" id="IPR013154">
    <property type="entry name" value="ADH-like_N"/>
</dbReference>
<evidence type="ECO:0000313" key="2">
    <source>
        <dbReference type="EMBL" id="KAF7338057.1"/>
    </source>
</evidence>
<comment type="caution">
    <text evidence="2">The sequence shown here is derived from an EMBL/GenBank/DDBJ whole genome shotgun (WGS) entry which is preliminary data.</text>
</comment>
<dbReference type="SUPFAM" id="SSF51735">
    <property type="entry name" value="NAD(P)-binding Rossmann-fold domains"/>
    <property type="match status" value="1"/>
</dbReference>
<dbReference type="Gene3D" id="3.40.50.720">
    <property type="entry name" value="NAD(P)-binding Rossmann-like Domain"/>
    <property type="match status" value="1"/>
</dbReference>
<dbReference type="InterPro" id="IPR036291">
    <property type="entry name" value="NAD(P)-bd_dom_sf"/>
</dbReference>
<dbReference type="Pfam" id="PF08240">
    <property type="entry name" value="ADH_N"/>
    <property type="match status" value="1"/>
</dbReference>
<evidence type="ECO:0000313" key="3">
    <source>
        <dbReference type="Proteomes" id="UP000620124"/>
    </source>
</evidence>
<dbReference type="OrthoDB" id="3233595at2759"/>
<dbReference type="InterPro" id="IPR013149">
    <property type="entry name" value="ADH-like_C"/>
</dbReference>
<dbReference type="InterPro" id="IPR011032">
    <property type="entry name" value="GroES-like_sf"/>
</dbReference>
<organism evidence="2 3">
    <name type="scientific">Mycena venus</name>
    <dbReference type="NCBI Taxonomy" id="2733690"/>
    <lineage>
        <taxon>Eukaryota</taxon>
        <taxon>Fungi</taxon>
        <taxon>Dikarya</taxon>
        <taxon>Basidiomycota</taxon>
        <taxon>Agaricomycotina</taxon>
        <taxon>Agaricomycetes</taxon>
        <taxon>Agaricomycetidae</taxon>
        <taxon>Agaricales</taxon>
        <taxon>Marasmiineae</taxon>
        <taxon>Mycenaceae</taxon>
        <taxon>Mycena</taxon>
    </lineage>
</organism>